<name>A0A645HZ22_9ZZZZ</name>
<comment type="caution">
    <text evidence="1">The sequence shown here is derived from an EMBL/GenBank/DDBJ whole genome shotgun (WGS) entry which is preliminary data.</text>
</comment>
<gene>
    <name evidence="1" type="ORF">SDC9_191397</name>
</gene>
<protein>
    <submittedName>
        <fullName evidence="1">Uncharacterized protein</fullName>
    </submittedName>
</protein>
<evidence type="ECO:0000313" key="1">
    <source>
        <dbReference type="EMBL" id="MPN43836.1"/>
    </source>
</evidence>
<dbReference type="EMBL" id="VSSQ01102499">
    <property type="protein sequence ID" value="MPN43836.1"/>
    <property type="molecule type" value="Genomic_DNA"/>
</dbReference>
<proteinExistence type="predicted"/>
<organism evidence="1">
    <name type="scientific">bioreactor metagenome</name>
    <dbReference type="NCBI Taxonomy" id="1076179"/>
    <lineage>
        <taxon>unclassified sequences</taxon>
        <taxon>metagenomes</taxon>
        <taxon>ecological metagenomes</taxon>
    </lineage>
</organism>
<reference evidence="1" key="1">
    <citation type="submission" date="2019-08" db="EMBL/GenBank/DDBJ databases">
        <authorList>
            <person name="Kucharzyk K."/>
            <person name="Murdoch R.W."/>
            <person name="Higgins S."/>
            <person name="Loffler F."/>
        </authorList>
    </citation>
    <scope>NUCLEOTIDE SEQUENCE</scope>
</reference>
<accession>A0A645HZ22</accession>
<sequence length="73" mass="8158">MLFLGGDDVRERRQIAVGLDDMPIVGAGRVFVVHGDADRLVQQREGRRRLQGAAAQDRLVIVGHDRPPRTCLR</sequence>
<dbReference type="AlphaFoldDB" id="A0A645HZ22"/>